<dbReference type="RefSeq" id="WP_139756488.1">
    <property type="nucleotide sequence ID" value="NZ_CP039852.1"/>
</dbReference>
<protein>
    <submittedName>
        <fullName evidence="1">Uncharacterized protein</fullName>
    </submittedName>
</protein>
<organism evidence="1 2">
    <name type="scientific">Salinimonas iocasae</name>
    <dbReference type="NCBI Taxonomy" id="2572577"/>
    <lineage>
        <taxon>Bacteria</taxon>
        <taxon>Pseudomonadati</taxon>
        <taxon>Pseudomonadota</taxon>
        <taxon>Gammaproteobacteria</taxon>
        <taxon>Alteromonadales</taxon>
        <taxon>Alteromonadaceae</taxon>
        <taxon>Alteromonas/Salinimonas group</taxon>
        <taxon>Salinimonas</taxon>
    </lineage>
</organism>
<keyword evidence="2" id="KW-1185">Reference proteome</keyword>
<dbReference type="EMBL" id="CP039852">
    <property type="protein sequence ID" value="QCZ93744.1"/>
    <property type="molecule type" value="Genomic_DNA"/>
</dbReference>
<proteinExistence type="predicted"/>
<gene>
    <name evidence="1" type="ORF">FBQ74_09675</name>
</gene>
<name>A0A5B7YDQ7_9ALTE</name>
<evidence type="ECO:0000313" key="2">
    <source>
        <dbReference type="Proteomes" id="UP000304912"/>
    </source>
</evidence>
<evidence type="ECO:0000313" key="1">
    <source>
        <dbReference type="EMBL" id="QCZ93744.1"/>
    </source>
</evidence>
<dbReference type="Proteomes" id="UP000304912">
    <property type="component" value="Chromosome"/>
</dbReference>
<dbReference type="KEGG" id="salk:FBQ74_09675"/>
<reference evidence="1 2" key="1">
    <citation type="submission" date="2019-04" db="EMBL/GenBank/DDBJ databases">
        <title>Salinimonas iocasae sp. nov., a halophilic bacterium isolated from the outer tube casing of tubeworms in Okinawa Trough.</title>
        <authorList>
            <person name="Zhang H."/>
            <person name="Wang H."/>
            <person name="Li C."/>
        </authorList>
    </citation>
    <scope>NUCLEOTIDE SEQUENCE [LARGE SCALE GENOMIC DNA]</scope>
    <source>
        <strain evidence="1 2">KX18D6</strain>
    </source>
</reference>
<accession>A0A5B7YDQ7</accession>
<dbReference type="AlphaFoldDB" id="A0A5B7YDQ7"/>
<sequence length="65" mass="7286">MEILDITNEELNEVNGGAFGDWEFGCCSVNVGGFDFSFELFSYSGTFDASLTKYSFERSSAYNRL</sequence>